<dbReference type="InterPro" id="IPR011330">
    <property type="entry name" value="Glyco_hydro/deAcase_b/a-brl"/>
</dbReference>
<evidence type="ECO:0000313" key="2">
    <source>
        <dbReference type="EMBL" id="VEI01901.1"/>
    </source>
</evidence>
<dbReference type="EMBL" id="LR134473">
    <property type="protein sequence ID" value="VEI01901.1"/>
    <property type="molecule type" value="Genomic_DNA"/>
</dbReference>
<comment type="subunit">
    <text evidence="1">Forms a complex composed of PxpA, PxpB and PxpC.</text>
</comment>
<dbReference type="STRING" id="1122997.GCA_000425285_02333"/>
<dbReference type="GO" id="GO:0017168">
    <property type="term" value="F:5-oxoprolinase (ATP-hydrolyzing) activity"/>
    <property type="evidence" value="ECO:0007669"/>
    <property type="project" value="UniProtKB-UniRule"/>
</dbReference>
<dbReference type="HAMAP" id="MF_00691">
    <property type="entry name" value="PxpA"/>
    <property type="match status" value="1"/>
</dbReference>
<proteinExistence type="inferred from homology"/>
<comment type="function">
    <text evidence="1">Catalyzes the cleavage of 5-oxoproline to form L-glutamate coupled to the hydrolysis of ATP to ADP and inorganic phosphate.</text>
</comment>
<dbReference type="SUPFAM" id="SSF88713">
    <property type="entry name" value="Glycoside hydrolase/deacetylase"/>
    <property type="match status" value="1"/>
</dbReference>
<dbReference type="PANTHER" id="PTHR30292:SF0">
    <property type="entry name" value="5-OXOPROLINASE SUBUNIT A"/>
    <property type="match status" value="1"/>
</dbReference>
<dbReference type="EC" id="3.5.2.9" evidence="1"/>
<dbReference type="OrthoDB" id="9773478at2"/>
<dbReference type="GO" id="GO:0005524">
    <property type="term" value="F:ATP binding"/>
    <property type="evidence" value="ECO:0007669"/>
    <property type="project" value="UniProtKB-UniRule"/>
</dbReference>
<comment type="catalytic activity">
    <reaction evidence="1">
        <text>5-oxo-L-proline + ATP + 2 H2O = L-glutamate + ADP + phosphate + H(+)</text>
        <dbReference type="Rhea" id="RHEA:10348"/>
        <dbReference type="ChEBI" id="CHEBI:15377"/>
        <dbReference type="ChEBI" id="CHEBI:15378"/>
        <dbReference type="ChEBI" id="CHEBI:29985"/>
        <dbReference type="ChEBI" id="CHEBI:30616"/>
        <dbReference type="ChEBI" id="CHEBI:43474"/>
        <dbReference type="ChEBI" id="CHEBI:58402"/>
        <dbReference type="ChEBI" id="CHEBI:456216"/>
        <dbReference type="EC" id="3.5.2.9"/>
    </reaction>
</comment>
<evidence type="ECO:0000256" key="1">
    <source>
        <dbReference type="HAMAP-Rule" id="MF_00691"/>
    </source>
</evidence>
<keyword evidence="1" id="KW-0067">ATP-binding</keyword>
<evidence type="ECO:0000313" key="3">
    <source>
        <dbReference type="Proteomes" id="UP000277858"/>
    </source>
</evidence>
<dbReference type="Gene3D" id="3.20.20.370">
    <property type="entry name" value="Glycoside hydrolase/deacetylase"/>
    <property type="match status" value="1"/>
</dbReference>
<dbReference type="CDD" id="cd10787">
    <property type="entry name" value="LamB_YcsF_like"/>
    <property type="match status" value="1"/>
</dbReference>
<comment type="similarity">
    <text evidence="1">Belongs to the LamB/PxpA family.</text>
</comment>
<dbReference type="Proteomes" id="UP000277858">
    <property type="component" value="Chromosome"/>
</dbReference>
<keyword evidence="3" id="KW-1185">Reference proteome</keyword>
<dbReference type="Pfam" id="PF03746">
    <property type="entry name" value="LamB_YcsF"/>
    <property type="match status" value="1"/>
</dbReference>
<keyword evidence="1" id="KW-0378">Hydrolase</keyword>
<protein>
    <recommendedName>
        <fullName evidence="1">5-oxoprolinase subunit A</fullName>
        <shortName evidence="1">5-OPase subunit A</shortName>
        <ecNumber evidence="1">3.5.2.9</ecNumber>
    </recommendedName>
    <alternativeName>
        <fullName evidence="1">5-oxoprolinase (ATP-hydrolyzing) subunit A</fullName>
    </alternativeName>
</protein>
<dbReference type="InterPro" id="IPR005501">
    <property type="entry name" value="LamB/YcsF/PxpA-like"/>
</dbReference>
<accession>A0A3S4UPB3</accession>
<name>A0A3S4UPB3_9ACTN</name>
<dbReference type="GO" id="GO:0005975">
    <property type="term" value="P:carbohydrate metabolic process"/>
    <property type="evidence" value="ECO:0007669"/>
    <property type="project" value="InterPro"/>
</dbReference>
<sequence>MIDLNADSGESFSHWTMGDDAEMMGIVTSANIACGFHAGDPSVMHATVRSAVEHGVAVGAHVSYRDLDHFGRVFVDIAPGELTDEVLYQIGALQAMARAVGSRVSYVKPHGALYNSIVDNTAQAEAVARAIAAADDSLAVLCLPGSEIGRIAGEAGLRVVHEAFADRAYNPDGTLVSRQLPGAVLHDPRAIAARVVRMAVHHEVEAIDGSIVGVEATSICVHGDTPGAVTIAASVRHALTDAGVALSRFS</sequence>
<dbReference type="AlphaFoldDB" id="A0A3S4UPB3"/>
<keyword evidence="1" id="KW-0547">Nucleotide-binding</keyword>
<reference evidence="2 3" key="1">
    <citation type="submission" date="2018-12" db="EMBL/GenBank/DDBJ databases">
        <authorList>
            <consortium name="Pathogen Informatics"/>
        </authorList>
    </citation>
    <scope>NUCLEOTIDE SEQUENCE [LARGE SCALE GENOMIC DNA]</scope>
    <source>
        <strain evidence="2 3">NCTC13652</strain>
    </source>
</reference>
<organism evidence="2 3">
    <name type="scientific">Acidipropionibacterium jensenii</name>
    <dbReference type="NCBI Taxonomy" id="1749"/>
    <lineage>
        <taxon>Bacteria</taxon>
        <taxon>Bacillati</taxon>
        <taxon>Actinomycetota</taxon>
        <taxon>Actinomycetes</taxon>
        <taxon>Propionibacteriales</taxon>
        <taxon>Propionibacteriaceae</taxon>
        <taxon>Acidipropionibacterium</taxon>
    </lineage>
</organism>
<gene>
    <name evidence="1" type="primary">pxpA</name>
    <name evidence="2" type="ORF">NCTC13652_00052</name>
</gene>
<dbReference type="NCBIfam" id="NF003814">
    <property type="entry name" value="PRK05406.1-3"/>
    <property type="match status" value="1"/>
</dbReference>
<dbReference type="RefSeq" id="WP_028703661.1">
    <property type="nucleotide sequence ID" value="NZ_LR134473.1"/>
</dbReference>
<dbReference type="PANTHER" id="PTHR30292">
    <property type="entry name" value="UNCHARACTERIZED PROTEIN YBGL-RELATED"/>
    <property type="match status" value="1"/>
</dbReference>
<dbReference type="NCBIfam" id="NF003816">
    <property type="entry name" value="PRK05406.1-5"/>
    <property type="match status" value="1"/>
</dbReference>